<dbReference type="Proteomes" id="UP001055879">
    <property type="component" value="Linkage Group LG03"/>
</dbReference>
<name>A0ACB9DRF1_ARCLA</name>
<reference evidence="2" key="1">
    <citation type="journal article" date="2022" name="Mol. Ecol. Resour.">
        <title>The genomes of chicory, endive, great burdock and yacon provide insights into Asteraceae palaeo-polyploidization history and plant inulin production.</title>
        <authorList>
            <person name="Fan W."/>
            <person name="Wang S."/>
            <person name="Wang H."/>
            <person name="Wang A."/>
            <person name="Jiang F."/>
            <person name="Liu H."/>
            <person name="Zhao H."/>
            <person name="Xu D."/>
            <person name="Zhang Y."/>
        </authorList>
    </citation>
    <scope>NUCLEOTIDE SEQUENCE [LARGE SCALE GENOMIC DNA]</scope>
    <source>
        <strain evidence="2">cv. Niubang</strain>
    </source>
</reference>
<protein>
    <submittedName>
        <fullName evidence="1">Uncharacterized protein</fullName>
    </submittedName>
</protein>
<comment type="caution">
    <text evidence="1">The sequence shown here is derived from an EMBL/GenBank/DDBJ whole genome shotgun (WGS) entry which is preliminary data.</text>
</comment>
<dbReference type="EMBL" id="CM042049">
    <property type="protein sequence ID" value="KAI3748990.1"/>
    <property type="molecule type" value="Genomic_DNA"/>
</dbReference>
<gene>
    <name evidence="1" type="ORF">L6452_12477</name>
</gene>
<accession>A0ACB9DRF1</accession>
<evidence type="ECO:0000313" key="1">
    <source>
        <dbReference type="EMBL" id="KAI3748990.1"/>
    </source>
</evidence>
<proteinExistence type="predicted"/>
<evidence type="ECO:0000313" key="2">
    <source>
        <dbReference type="Proteomes" id="UP001055879"/>
    </source>
</evidence>
<reference evidence="1 2" key="2">
    <citation type="journal article" date="2022" name="Mol. Ecol. Resour.">
        <title>The genomes of chicory, endive, great burdock and yacon provide insights into Asteraceae paleo-polyploidization history and plant inulin production.</title>
        <authorList>
            <person name="Fan W."/>
            <person name="Wang S."/>
            <person name="Wang H."/>
            <person name="Wang A."/>
            <person name="Jiang F."/>
            <person name="Liu H."/>
            <person name="Zhao H."/>
            <person name="Xu D."/>
            <person name="Zhang Y."/>
        </authorList>
    </citation>
    <scope>NUCLEOTIDE SEQUENCE [LARGE SCALE GENOMIC DNA]</scope>
    <source>
        <strain evidence="2">cv. Niubang</strain>
    </source>
</reference>
<keyword evidence="2" id="KW-1185">Reference proteome</keyword>
<organism evidence="1 2">
    <name type="scientific">Arctium lappa</name>
    <name type="common">Greater burdock</name>
    <name type="synonym">Lappa major</name>
    <dbReference type="NCBI Taxonomy" id="4217"/>
    <lineage>
        <taxon>Eukaryota</taxon>
        <taxon>Viridiplantae</taxon>
        <taxon>Streptophyta</taxon>
        <taxon>Embryophyta</taxon>
        <taxon>Tracheophyta</taxon>
        <taxon>Spermatophyta</taxon>
        <taxon>Magnoliopsida</taxon>
        <taxon>eudicotyledons</taxon>
        <taxon>Gunneridae</taxon>
        <taxon>Pentapetalae</taxon>
        <taxon>asterids</taxon>
        <taxon>campanulids</taxon>
        <taxon>Asterales</taxon>
        <taxon>Asteraceae</taxon>
        <taxon>Carduoideae</taxon>
        <taxon>Cardueae</taxon>
        <taxon>Arctiinae</taxon>
        <taxon>Arctium</taxon>
    </lineage>
</organism>
<sequence>MDSLIDFELYIDLLERKGVKRLLELERNTLTRFWFGLQQMLVIWIIWLNIWSRAWKFVAMRMGLRVFKGCRSGCICLLGRWEEAANDLHVASKLDLDDAEEGDEIKDLFKMRKKRKGYG</sequence>